<accession>A0A7S3QLH2</accession>
<feature type="domain" description="Tetratricopeptide repeat protein 21A/21B C-terminal ARM" evidence="3">
    <location>
        <begin position="73"/>
        <end position="280"/>
    </location>
</feature>
<dbReference type="InterPro" id="IPR011990">
    <property type="entry name" value="TPR-like_helical_dom_sf"/>
</dbReference>
<evidence type="ECO:0000259" key="4">
    <source>
        <dbReference type="Pfam" id="PF25064"/>
    </source>
</evidence>
<evidence type="ECO:0000313" key="5">
    <source>
        <dbReference type="EMBL" id="CAE0486534.1"/>
    </source>
</evidence>
<sequence length="285" mass="33263">MDPGFHFCKGLYNRYINEPREALKEFNFARKDSKWGAQAIMHMVEIYLNPDNDAVWAEKESTDYEESLEAIDTARSLLRQVRPQDMHSQRYKVLECYAIMAGKEQEEVEEALSRLLDLANSDPNNVPVLLAMATGFMLLKQTPKARNQLKRVQKIPYKPEEAEEFERAWLLLTDIHIQGGKFDLAQDLCQKCLKYNKSCAKAWEYMGAVMEREQSYKDAAEHYEKAWKHESQQSAQVGYKLAFNYLKAKRFVEAIEVCHQVIKAFPEYPRIRKDILEKARQGLKP</sequence>
<dbReference type="InterPro" id="IPR056835">
    <property type="entry name" value="ARM_TT21_5th"/>
</dbReference>
<protein>
    <recommendedName>
        <fullName evidence="6">Tetratricopeptide repeat protein 21B</fullName>
    </recommendedName>
</protein>
<proteinExistence type="inferred from homology"/>
<gene>
    <name evidence="5" type="ORF">DTER00134_LOCUS1573</name>
</gene>
<dbReference type="PANTHER" id="PTHR14699">
    <property type="entry name" value="STI2 PROTEIN-RELATED"/>
    <property type="match status" value="1"/>
</dbReference>
<keyword evidence="2" id="KW-0802">TPR repeat</keyword>
<evidence type="ECO:0000256" key="1">
    <source>
        <dbReference type="ARBA" id="ARBA00010935"/>
    </source>
</evidence>
<dbReference type="InterPro" id="IPR056834">
    <property type="entry name" value="ARM_TT21_C"/>
</dbReference>
<dbReference type="GO" id="GO:0035721">
    <property type="term" value="P:intraciliary retrograde transport"/>
    <property type="evidence" value="ECO:0007669"/>
    <property type="project" value="TreeGrafter"/>
</dbReference>
<dbReference type="SMART" id="SM00028">
    <property type="entry name" value="TPR"/>
    <property type="match status" value="3"/>
</dbReference>
<organism evidence="5">
    <name type="scientific">Dunaliella tertiolecta</name>
    <name type="common">Green alga</name>
    <dbReference type="NCBI Taxonomy" id="3047"/>
    <lineage>
        <taxon>Eukaryota</taxon>
        <taxon>Viridiplantae</taxon>
        <taxon>Chlorophyta</taxon>
        <taxon>core chlorophytes</taxon>
        <taxon>Chlorophyceae</taxon>
        <taxon>CS clade</taxon>
        <taxon>Chlamydomonadales</taxon>
        <taxon>Dunaliellaceae</taxon>
        <taxon>Dunaliella</taxon>
    </lineage>
</organism>
<dbReference type="PROSITE" id="PS50005">
    <property type="entry name" value="TPR"/>
    <property type="match status" value="1"/>
</dbReference>
<name>A0A7S3QLH2_DUNTE</name>
<dbReference type="InterPro" id="IPR040364">
    <property type="entry name" value="TTC21A/TTC21B"/>
</dbReference>
<dbReference type="EMBL" id="HBIP01003536">
    <property type="protein sequence ID" value="CAE0486534.1"/>
    <property type="molecule type" value="Transcribed_RNA"/>
</dbReference>
<evidence type="ECO:0000256" key="2">
    <source>
        <dbReference type="PROSITE-ProRule" id="PRU00339"/>
    </source>
</evidence>
<dbReference type="SUPFAM" id="SSF48452">
    <property type="entry name" value="TPR-like"/>
    <property type="match status" value="2"/>
</dbReference>
<evidence type="ECO:0008006" key="6">
    <source>
        <dbReference type="Google" id="ProtNLM"/>
    </source>
</evidence>
<dbReference type="GO" id="GO:0061512">
    <property type="term" value="P:protein localization to cilium"/>
    <property type="evidence" value="ECO:0007669"/>
    <property type="project" value="TreeGrafter"/>
</dbReference>
<dbReference type="Pfam" id="PF25064">
    <property type="entry name" value="ARM_TT21_5th"/>
    <property type="match status" value="1"/>
</dbReference>
<dbReference type="AlphaFoldDB" id="A0A7S3QLH2"/>
<dbReference type="FunFam" id="1.25.40.10:FF:000377">
    <property type="entry name" value="Tetratricopeptide repeat domain 21B"/>
    <property type="match status" value="1"/>
</dbReference>
<reference evidence="5" key="1">
    <citation type="submission" date="2021-01" db="EMBL/GenBank/DDBJ databases">
        <authorList>
            <person name="Corre E."/>
            <person name="Pelletier E."/>
            <person name="Niang G."/>
            <person name="Scheremetjew M."/>
            <person name="Finn R."/>
            <person name="Kale V."/>
            <person name="Holt S."/>
            <person name="Cochrane G."/>
            <person name="Meng A."/>
            <person name="Brown T."/>
            <person name="Cohen L."/>
        </authorList>
    </citation>
    <scope>NUCLEOTIDE SEQUENCE</scope>
    <source>
        <strain evidence="5">CCMP1320</strain>
    </source>
</reference>
<dbReference type="Pfam" id="PF25063">
    <property type="entry name" value="ARM_TT21_C"/>
    <property type="match status" value="1"/>
</dbReference>
<dbReference type="InterPro" id="IPR019734">
    <property type="entry name" value="TPR_rpt"/>
</dbReference>
<dbReference type="GO" id="GO:0030991">
    <property type="term" value="C:intraciliary transport particle A"/>
    <property type="evidence" value="ECO:0007669"/>
    <property type="project" value="TreeGrafter"/>
</dbReference>
<comment type="similarity">
    <text evidence="1">Belongs to the TTC21 family.</text>
</comment>
<evidence type="ECO:0000259" key="3">
    <source>
        <dbReference type="Pfam" id="PF25063"/>
    </source>
</evidence>
<feature type="domain" description="Tetratricopeptide repeat protein 21A/21B fifth ARM repeats" evidence="4">
    <location>
        <begin position="2"/>
        <end position="48"/>
    </location>
</feature>
<dbReference type="PANTHER" id="PTHR14699:SF0">
    <property type="entry name" value="TETRATRICOPEPTIDE REPEAT PROTEIN 21 HOMOLOG"/>
    <property type="match status" value="1"/>
</dbReference>
<feature type="repeat" description="TPR" evidence="2">
    <location>
        <begin position="200"/>
        <end position="233"/>
    </location>
</feature>
<dbReference type="Gene3D" id="1.25.40.10">
    <property type="entry name" value="Tetratricopeptide repeat domain"/>
    <property type="match status" value="1"/>
</dbReference>
<dbReference type="GO" id="GO:0005929">
    <property type="term" value="C:cilium"/>
    <property type="evidence" value="ECO:0007669"/>
    <property type="project" value="GOC"/>
</dbReference>